<keyword evidence="2" id="KW-0808">Transferase</keyword>
<keyword evidence="3" id="KW-1185">Reference proteome</keyword>
<evidence type="ECO:0000313" key="2">
    <source>
        <dbReference type="EMBL" id="EGX61809.1"/>
    </source>
</evidence>
<comment type="caution">
    <text evidence="2">The sequence shown here is derived from an EMBL/GenBank/DDBJ whole genome shotgun (WGS) entry which is preliminary data.</text>
</comment>
<organism evidence="2 3">
    <name type="scientific">Streptomyces zinciresistens K42</name>
    <dbReference type="NCBI Taxonomy" id="700597"/>
    <lineage>
        <taxon>Bacteria</taxon>
        <taxon>Bacillati</taxon>
        <taxon>Actinomycetota</taxon>
        <taxon>Actinomycetes</taxon>
        <taxon>Kitasatosporales</taxon>
        <taxon>Streptomycetaceae</taxon>
        <taxon>Streptomyces</taxon>
    </lineage>
</organism>
<dbReference type="Pfam" id="PF01636">
    <property type="entry name" value="APH"/>
    <property type="match status" value="1"/>
</dbReference>
<proteinExistence type="predicted"/>
<dbReference type="PATRIC" id="fig|700597.3.peg.105"/>
<dbReference type="RefSeq" id="WP_007490519.1">
    <property type="nucleotide sequence ID" value="NZ_AGBF01000001.1"/>
</dbReference>
<protein>
    <submittedName>
        <fullName evidence="2">Aminoglycoside phosphotransferase</fullName>
    </submittedName>
</protein>
<evidence type="ECO:0000313" key="3">
    <source>
        <dbReference type="Proteomes" id="UP000004217"/>
    </source>
</evidence>
<dbReference type="GO" id="GO:0016740">
    <property type="term" value="F:transferase activity"/>
    <property type="evidence" value="ECO:0007669"/>
    <property type="project" value="UniProtKB-KW"/>
</dbReference>
<dbReference type="Gene3D" id="3.90.1200.10">
    <property type="match status" value="1"/>
</dbReference>
<evidence type="ECO:0000259" key="1">
    <source>
        <dbReference type="Pfam" id="PF01636"/>
    </source>
</evidence>
<name>G2G3R3_9ACTN</name>
<gene>
    <name evidence="2" type="ORF">SZN_00570</name>
</gene>
<accession>G2G3R3</accession>
<dbReference type="AlphaFoldDB" id="G2G3R3"/>
<dbReference type="OrthoDB" id="236897at2"/>
<dbReference type="SUPFAM" id="SSF56112">
    <property type="entry name" value="Protein kinase-like (PK-like)"/>
    <property type="match status" value="1"/>
</dbReference>
<feature type="domain" description="Aminoglycoside phosphotransferase" evidence="1">
    <location>
        <begin position="107"/>
        <end position="188"/>
    </location>
</feature>
<reference evidence="2 3" key="1">
    <citation type="submission" date="2011-08" db="EMBL/GenBank/DDBJ databases">
        <authorList>
            <person name="Lin Y."/>
            <person name="Hao X."/>
            <person name="Johnstone L."/>
            <person name="Miller S.J."/>
            <person name="Wei G."/>
            <person name="Rensing C."/>
        </authorList>
    </citation>
    <scope>NUCLEOTIDE SEQUENCE [LARGE SCALE GENOMIC DNA]</scope>
    <source>
        <strain evidence="2 3">K42</strain>
    </source>
</reference>
<dbReference type="Proteomes" id="UP000004217">
    <property type="component" value="Unassembled WGS sequence"/>
</dbReference>
<dbReference type="InterPro" id="IPR011009">
    <property type="entry name" value="Kinase-like_dom_sf"/>
</dbReference>
<sequence>MTGGHDVEVPLGGGRITHGVVRVGDTVRRPASRSSPFVAELLRHLELHGFAGAPRYLGVDEAGRDMFSYLPGHVPAKFQQWTDAQVTAAGALLRSLHGATRSSRLAGPHPVVCHHDPGPNNMVFQDGTPVAFIDFDTAAPGDPLEDVGYAAWTWCITSKVTAPPVSEQAHQVRVLADGYGLGTRERRRLVDAILERQNRNARFWAERVSGPSELRVEAEVIAARVEWSRREHGFVTAHRSMFEHALQ</sequence>
<dbReference type="InterPro" id="IPR002575">
    <property type="entry name" value="Aminoglycoside_PTrfase"/>
</dbReference>
<dbReference type="EMBL" id="AGBF01000001">
    <property type="protein sequence ID" value="EGX61809.1"/>
    <property type="molecule type" value="Genomic_DNA"/>
</dbReference>